<dbReference type="CDD" id="cd00009">
    <property type="entry name" value="AAA"/>
    <property type="match status" value="1"/>
</dbReference>
<comment type="subcellular location">
    <subcellularLocation>
        <location evidence="1">Membrane</location>
    </subcellularLocation>
</comment>
<organism evidence="6 7">
    <name type="scientific">Candidatus Thiodiazotropha taylori</name>
    <dbReference type="NCBI Taxonomy" id="2792791"/>
    <lineage>
        <taxon>Bacteria</taxon>
        <taxon>Pseudomonadati</taxon>
        <taxon>Pseudomonadota</taxon>
        <taxon>Gammaproteobacteria</taxon>
        <taxon>Chromatiales</taxon>
        <taxon>Sedimenticolaceae</taxon>
        <taxon>Candidatus Thiodiazotropha</taxon>
    </lineage>
</organism>
<evidence type="ECO:0000256" key="2">
    <source>
        <dbReference type="ARBA" id="ARBA00023136"/>
    </source>
</evidence>
<feature type="region of interest" description="Disordered" evidence="4">
    <location>
        <begin position="579"/>
        <end position="648"/>
    </location>
</feature>
<dbReference type="SUPFAM" id="SSF52540">
    <property type="entry name" value="P-loop containing nucleoside triphosphate hydrolases"/>
    <property type="match status" value="1"/>
</dbReference>
<proteinExistence type="predicted"/>
<dbReference type="PANTHER" id="PTHR35894:SF1">
    <property type="entry name" value="PHOSPHORIBULOKINASE _ URIDINE KINASE FAMILY"/>
    <property type="match status" value="1"/>
</dbReference>
<dbReference type="SMART" id="SM00382">
    <property type="entry name" value="AAA"/>
    <property type="match status" value="1"/>
</dbReference>
<dbReference type="PANTHER" id="PTHR35894">
    <property type="entry name" value="GENERAL SECRETION PATHWAY PROTEIN A-RELATED"/>
    <property type="match status" value="1"/>
</dbReference>
<dbReference type="CDD" id="cd07185">
    <property type="entry name" value="OmpA_C-like"/>
    <property type="match status" value="1"/>
</dbReference>
<gene>
    <name evidence="6" type="ORF">KME65_20065</name>
</gene>
<dbReference type="Proteomes" id="UP000770889">
    <property type="component" value="Unassembled WGS sequence"/>
</dbReference>
<reference evidence="6 7" key="1">
    <citation type="submission" date="2021-05" db="EMBL/GenBank/DDBJ databases">
        <title>Genetic and Functional Diversity in Clade A Lucinid endosymbionts from the Bahamas.</title>
        <authorList>
            <person name="Giani N.M."/>
            <person name="Engel A.S."/>
            <person name="Campbell B.J."/>
        </authorList>
    </citation>
    <scope>NUCLEOTIDE SEQUENCE [LARGE SCALE GENOMIC DNA]</scope>
    <source>
        <strain evidence="6">LUC16012Gg_MoonRockCtena</strain>
    </source>
</reference>
<dbReference type="InterPro" id="IPR027417">
    <property type="entry name" value="P-loop_NTPase"/>
</dbReference>
<keyword evidence="2 3" id="KW-0472">Membrane</keyword>
<dbReference type="GO" id="GO:0016020">
    <property type="term" value="C:membrane"/>
    <property type="evidence" value="ECO:0007669"/>
    <property type="project" value="UniProtKB-SubCell"/>
</dbReference>
<feature type="region of interest" description="Disordered" evidence="4">
    <location>
        <begin position="306"/>
        <end position="399"/>
    </location>
</feature>
<evidence type="ECO:0000256" key="1">
    <source>
        <dbReference type="ARBA" id="ARBA00004370"/>
    </source>
</evidence>
<dbReference type="InterPro" id="IPR006665">
    <property type="entry name" value="OmpA-like"/>
</dbReference>
<dbReference type="InterPro" id="IPR006664">
    <property type="entry name" value="OMP_bac"/>
</dbReference>
<sequence>MYETFFGFKDTPFRLSADEKFRYAHKNYLRASAYLAYALQQSEGLVMITGKPGSGKTTLIRDVISELDSAQYCTLHLVTSQLHAEELLRKMALEYGLPAETYNKATLLTNIHKHLNLLHAQGKHSILFLDEAQNLSPTGLEELRLLSNLQEGKDSLLQIVLIGHDDLRQLLLGPGMEHIQQRLVASCQIEPMTPGQTKAYISHRLELVGWQQDPKIQEAVFQLIHEASQGVPRNINHLMSHLLLFASLEEKHTLTDEDALTIIEELVEQQRITLPGEYGFEGFVDKYRAESEQRLVRLAVAGHSVTAPLPETAPPPSREQILEPPHTTERRGAERLAADDSPGEERRVELEPPDTDWFLWHCDPEPSDGEEDDGSDEDSLPADAPAEEPAEEERRSGLLLPNADEIWNGAMASLDMASVFKDARLPKQVKENKRAASRTRTEPAGAIVVSDREHRWGGVWFMSSENSSAQTHWRSHNARATIIDSRLTPVPTLNNPHNIAVDENLSMPSVWVERCPEINPSPPGNRYSQQQKHAGKRPLIRSINHILALVAFGVVLMLVIRLFPDQFSHLWVSMEPRLSEQDNKRAEIATPPPAESDPEISLPGDPVEVTKERDKGGQLSPPPAPQSVGVPAAEPETETGNVSDAHSLEVGDSDIDSFENIELATRYIVHFDFNGSRISGDYQPLLKSIRDKMLLEENSFLRITGYADFQGERNYNYRLSMKRAEEVKRFFITRGIADERLLVTAVGSVGRNEPRQERVDARRETRRVEVILFPK</sequence>
<name>A0A944QWN3_9GAMM</name>
<dbReference type="Gene3D" id="3.30.1330.60">
    <property type="entry name" value="OmpA-like domain"/>
    <property type="match status" value="1"/>
</dbReference>
<dbReference type="GO" id="GO:0016887">
    <property type="term" value="F:ATP hydrolysis activity"/>
    <property type="evidence" value="ECO:0007669"/>
    <property type="project" value="InterPro"/>
</dbReference>
<dbReference type="PRINTS" id="PR01021">
    <property type="entry name" value="OMPADOMAIN"/>
</dbReference>
<dbReference type="Pfam" id="PF00691">
    <property type="entry name" value="OmpA"/>
    <property type="match status" value="1"/>
</dbReference>
<dbReference type="Pfam" id="PF13401">
    <property type="entry name" value="AAA_22"/>
    <property type="match status" value="1"/>
</dbReference>
<evidence type="ECO:0000313" key="6">
    <source>
        <dbReference type="EMBL" id="MBT2991264.1"/>
    </source>
</evidence>
<dbReference type="PROSITE" id="PS51123">
    <property type="entry name" value="OMPA_2"/>
    <property type="match status" value="1"/>
</dbReference>
<dbReference type="InterPro" id="IPR049945">
    <property type="entry name" value="AAA_22"/>
</dbReference>
<feature type="domain" description="OmpA-like" evidence="5">
    <location>
        <begin position="659"/>
        <end position="775"/>
    </location>
</feature>
<dbReference type="EMBL" id="JAHHGM010000034">
    <property type="protein sequence ID" value="MBT2991264.1"/>
    <property type="molecule type" value="Genomic_DNA"/>
</dbReference>
<feature type="compositionally biased region" description="Acidic residues" evidence="4">
    <location>
        <begin position="365"/>
        <end position="391"/>
    </location>
</feature>
<evidence type="ECO:0000259" key="5">
    <source>
        <dbReference type="PROSITE" id="PS51123"/>
    </source>
</evidence>
<dbReference type="SUPFAM" id="SSF103088">
    <property type="entry name" value="OmpA-like"/>
    <property type="match status" value="1"/>
</dbReference>
<accession>A0A944QWN3</accession>
<feature type="compositionally biased region" description="Basic and acidic residues" evidence="4">
    <location>
        <begin position="326"/>
        <end position="350"/>
    </location>
</feature>
<dbReference type="InterPro" id="IPR003593">
    <property type="entry name" value="AAA+_ATPase"/>
</dbReference>
<protein>
    <submittedName>
        <fullName evidence="6">AAA family ATPase</fullName>
    </submittedName>
</protein>
<dbReference type="InterPro" id="IPR036737">
    <property type="entry name" value="OmpA-like_sf"/>
</dbReference>
<dbReference type="AlphaFoldDB" id="A0A944QWN3"/>
<comment type="caution">
    <text evidence="6">The sequence shown here is derived from an EMBL/GenBank/DDBJ whole genome shotgun (WGS) entry which is preliminary data.</text>
</comment>
<evidence type="ECO:0000256" key="3">
    <source>
        <dbReference type="PROSITE-ProRule" id="PRU00473"/>
    </source>
</evidence>
<evidence type="ECO:0000313" key="7">
    <source>
        <dbReference type="Proteomes" id="UP000770889"/>
    </source>
</evidence>
<dbReference type="Gene3D" id="3.40.50.300">
    <property type="entry name" value="P-loop containing nucleotide triphosphate hydrolases"/>
    <property type="match status" value="1"/>
</dbReference>
<evidence type="ECO:0000256" key="4">
    <source>
        <dbReference type="SAM" id="MobiDB-lite"/>
    </source>
</evidence>
<dbReference type="InterPro" id="IPR052026">
    <property type="entry name" value="ExeA_AAA_ATPase_DNA-bind"/>
</dbReference>